<dbReference type="InterPro" id="IPR004579">
    <property type="entry name" value="ERCC1/RAD10/SWI10"/>
</dbReference>
<dbReference type="GO" id="GO:0070522">
    <property type="term" value="C:ERCC4-ERCC1 complex"/>
    <property type="evidence" value="ECO:0007669"/>
    <property type="project" value="TreeGrafter"/>
</dbReference>
<organism evidence="1 2">
    <name type="scientific">Rotaria socialis</name>
    <dbReference type="NCBI Taxonomy" id="392032"/>
    <lineage>
        <taxon>Eukaryota</taxon>
        <taxon>Metazoa</taxon>
        <taxon>Spiralia</taxon>
        <taxon>Gnathifera</taxon>
        <taxon>Rotifera</taxon>
        <taxon>Eurotatoria</taxon>
        <taxon>Bdelloidea</taxon>
        <taxon>Philodinida</taxon>
        <taxon>Philodinidae</taxon>
        <taxon>Rotaria</taxon>
    </lineage>
</organism>
<dbReference type="AlphaFoldDB" id="A0A817T5D1"/>
<dbReference type="PANTHER" id="PTHR12749">
    <property type="entry name" value="EXCISION REPAIR CROSS-COMPLEMENTING 1 ERCC1"/>
    <property type="match status" value="1"/>
</dbReference>
<dbReference type="GO" id="GO:0006312">
    <property type="term" value="P:mitotic recombination"/>
    <property type="evidence" value="ECO:0007669"/>
    <property type="project" value="TreeGrafter"/>
</dbReference>
<evidence type="ECO:0000313" key="2">
    <source>
        <dbReference type="Proteomes" id="UP000663869"/>
    </source>
</evidence>
<proteinExistence type="predicted"/>
<evidence type="ECO:0000313" key="1">
    <source>
        <dbReference type="EMBL" id="CAF3313552.1"/>
    </source>
</evidence>
<accession>A0A817T5D1</accession>
<dbReference type="PANTHER" id="PTHR12749:SF0">
    <property type="entry name" value="DNA EXCISION REPAIR PROTEIN ERCC-1"/>
    <property type="match status" value="1"/>
</dbReference>
<reference evidence="1" key="1">
    <citation type="submission" date="2021-02" db="EMBL/GenBank/DDBJ databases">
        <authorList>
            <person name="Nowell W R."/>
        </authorList>
    </citation>
    <scope>NUCLEOTIDE SEQUENCE</scope>
</reference>
<name>A0A817T5D1_9BILA</name>
<dbReference type="EMBL" id="CAJNYU010000014">
    <property type="protein sequence ID" value="CAF3313552.1"/>
    <property type="molecule type" value="Genomic_DNA"/>
</dbReference>
<sequence>MNSSLPSSTSKTDSSSKFQKERQTITFHFIKATSTSTPSSFLVHSRQRENPLLKHIHQKILSSSNEQLSVCPGLGTLKAQRLYQAFNQPFKRQKQKININKEDKIFDEKFDLANIDEDI</sequence>
<gene>
    <name evidence="1" type="ORF">FME351_LOCUS651</name>
</gene>
<comment type="caution">
    <text evidence="1">The sequence shown here is derived from an EMBL/GenBank/DDBJ whole genome shotgun (WGS) entry which is preliminary data.</text>
</comment>
<dbReference type="GO" id="GO:0070914">
    <property type="term" value="P:UV-damage excision repair"/>
    <property type="evidence" value="ECO:0007669"/>
    <property type="project" value="TreeGrafter"/>
</dbReference>
<dbReference type="GO" id="GO:0003684">
    <property type="term" value="F:damaged DNA binding"/>
    <property type="evidence" value="ECO:0007669"/>
    <property type="project" value="InterPro"/>
</dbReference>
<protein>
    <submittedName>
        <fullName evidence="1">Uncharacterized protein</fullName>
    </submittedName>
</protein>
<dbReference type="GO" id="GO:0000110">
    <property type="term" value="C:nucleotide-excision repair factor 1 complex"/>
    <property type="evidence" value="ECO:0007669"/>
    <property type="project" value="TreeGrafter"/>
</dbReference>
<dbReference type="Gene3D" id="1.10.150.20">
    <property type="entry name" value="5' to 3' exonuclease, C-terminal subdomain"/>
    <property type="match status" value="1"/>
</dbReference>
<dbReference type="Proteomes" id="UP000663869">
    <property type="component" value="Unassembled WGS sequence"/>
</dbReference>
<dbReference type="GO" id="GO:0003697">
    <property type="term" value="F:single-stranded DNA binding"/>
    <property type="evidence" value="ECO:0007669"/>
    <property type="project" value="TreeGrafter"/>
</dbReference>